<dbReference type="Pfam" id="PF14670">
    <property type="entry name" value="FXa_inhibition"/>
    <property type="match status" value="1"/>
</dbReference>
<dbReference type="CDD" id="cd00054">
    <property type="entry name" value="EGF_CA"/>
    <property type="match status" value="4"/>
</dbReference>
<dbReference type="Gene3D" id="2.10.25.10">
    <property type="entry name" value="Laminin"/>
    <property type="match status" value="7"/>
</dbReference>
<dbReference type="InterPro" id="IPR003886">
    <property type="entry name" value="NIDO_dom"/>
</dbReference>
<keyword evidence="13" id="KW-0325">Glycoprotein</keyword>
<dbReference type="SUPFAM" id="SSF57196">
    <property type="entry name" value="EGF/Laminin"/>
    <property type="match status" value="2"/>
</dbReference>
<feature type="domain" description="EGF-like" evidence="16">
    <location>
        <begin position="210"/>
        <end position="251"/>
    </location>
</feature>
<evidence type="ECO:0000256" key="12">
    <source>
        <dbReference type="ARBA" id="ARBA00023170"/>
    </source>
</evidence>
<dbReference type="PROSITE" id="PS51233">
    <property type="entry name" value="VWFD"/>
    <property type="match status" value="1"/>
</dbReference>
<sequence length="1323" mass="147317">MFDGCDSDEDEEDAFEKDIAIDQLRIHDYSRFYSQYGNRVKPGTSPAFNFTVRDLPVPREDPDGFIYQRSKRAVDDDVEYSGEIPQTRRVYVTTPLDTPTYNTELNNNKSDIFQEFQRACDRSFNDFFRNIMGFVGLRTLEFREGTQKETIVVYVLYFTSSGTTTLVSVAKSVLRMESDRQIVINSTMYQITKASGIFLTFGGISSENDDVDWCMDPSLYSCDGDKRCVDGGLRYTCDCKPGFVNISGQCTDEKVLQYDLYPYGQANGDQLLPEGDDDVFTVDVTSGIPFADKTYYSFYLGINGLITFDQRDSGLYVQLYNHIKMFSPYQADIITRGGYGQIWYKIYPRRRNATALFEKADKEVMEFLDLKKFKAKLVIVITWDRVSHYSNRNMNNRVTFQTVLASDGEMSYALVYYKKDSMLWDPIVTTNVVIGRQGTWAYKVGEKYSPDQICDDWYQTYLPNIISYHSLDSWIPRTAVIPTLEISGRGCKAYRMRVESLPITPPTTYSSTRSTTVTPMTSAAARPPPSPAAGSTTTCDPTAGAPQFQPLKMHIKYDSRKQLTFTVYVIAWSWGDPHILTLDGMEYTFNGWGEYTMLKVHTQNVTFNLQCRTDRAETENGTQTDATIFSAFAMAENGVRVFVQLDPNDNQSLIIYANGTDQSRSFRDRVNFTLQTTAFSLRRDNNSLGVLFGASGIGITIVPGIKALDISVDMPVIFRSQTTGLMGNFNGNQSDDFILPNGTVLPSNMTDRQKFEDFGSHWAISSNESLFRYENRLGPANYSHPDFKPIFLDEFSQEERDNASTVCGGNDTLACIYDYLVTGNKEVAEATKQFQETASDVNLANRNTVPQLNATTSVNATGNITIQIHLLGEDQDNDEITYYTSATISGSVLLDNKTGLVEYTPNIHDPAYLSFYVVDSKNAASSALVVQVAICSGCSDNGVCDYNNLRNTSTQAFQVASCVCDVAWTGEECDQDRDACLENPCVFGQNCTDLPPQEQGNSSIGYNCSSCPTGYEANTTTNKCQDINECDDSTMCDHICSNTEGSFLCSCNHGYRLGVDGTSCLDINECAEKSDGCVQICANYPGGFNCSCHLGYIYQEMNKTCVQDSQTAMNCSNFNCTQECRMANGTPECFCLQGYTLSDDNKTCSDVDECKQDICSQGCNNTVGSFTCTCYVGYQLDSDKTTCNECPDMYYGQNCNQVCNCNGRNTGCDKVRGCICGSGWTGSFCERDIDECQTTPNICGNVREVCVNTNGSYRCDCQSGYTRGPTQSCIDIDECATINGGCSHACRNTPGSFQCSCPVGFRMDNDRKTCLVDLVEASE</sequence>
<organism evidence="18 19">
    <name type="scientific">Pomacea canaliculata</name>
    <name type="common">Golden apple snail</name>
    <dbReference type="NCBI Taxonomy" id="400727"/>
    <lineage>
        <taxon>Eukaryota</taxon>
        <taxon>Metazoa</taxon>
        <taxon>Spiralia</taxon>
        <taxon>Lophotrochozoa</taxon>
        <taxon>Mollusca</taxon>
        <taxon>Gastropoda</taxon>
        <taxon>Caenogastropoda</taxon>
        <taxon>Architaenioglossa</taxon>
        <taxon>Ampullarioidea</taxon>
        <taxon>Ampullariidae</taxon>
        <taxon>Pomacea</taxon>
    </lineage>
</organism>
<dbReference type="FunFam" id="2.10.25.10:FF:000009">
    <property type="entry name" value="Low-density lipoprotein receptor isoform 1"/>
    <property type="match status" value="1"/>
</dbReference>
<evidence type="ECO:0000259" key="17">
    <source>
        <dbReference type="PROSITE" id="PS51233"/>
    </source>
</evidence>
<dbReference type="PANTHER" id="PTHR13802:SF52">
    <property type="entry name" value="MUCIN-4"/>
    <property type="match status" value="1"/>
</dbReference>
<dbReference type="EMBL" id="PZQS01000002">
    <property type="protein sequence ID" value="PVD35906.1"/>
    <property type="molecule type" value="Genomic_DNA"/>
</dbReference>
<dbReference type="PROSITE" id="PS00010">
    <property type="entry name" value="ASX_HYDROXYL"/>
    <property type="match status" value="5"/>
</dbReference>
<keyword evidence="9" id="KW-1133">Transmembrane helix</keyword>
<feature type="domain" description="EGF-like" evidence="16">
    <location>
        <begin position="1232"/>
        <end position="1274"/>
    </location>
</feature>
<dbReference type="FunFam" id="2.10.25.10:FF:000240">
    <property type="entry name" value="Vitamin K-dependent protein S"/>
    <property type="match status" value="1"/>
</dbReference>
<dbReference type="Pfam" id="PF12662">
    <property type="entry name" value="cEGF"/>
    <property type="match status" value="2"/>
</dbReference>
<evidence type="ECO:0000256" key="2">
    <source>
        <dbReference type="ARBA" id="ARBA00004613"/>
    </source>
</evidence>
<dbReference type="FunFam" id="2.10.25.10:FF:000014">
    <property type="entry name" value="Latent-transforming growth factor beta-binding protein 3"/>
    <property type="match status" value="1"/>
</dbReference>
<dbReference type="InterPro" id="IPR051495">
    <property type="entry name" value="Epithelial_Barrier/Signaling"/>
</dbReference>
<evidence type="ECO:0000256" key="9">
    <source>
        <dbReference type="ARBA" id="ARBA00022989"/>
    </source>
</evidence>
<dbReference type="Pfam" id="PF07645">
    <property type="entry name" value="EGF_CA"/>
    <property type="match status" value="1"/>
</dbReference>
<dbReference type="PROSITE" id="PS50026">
    <property type="entry name" value="EGF_3"/>
    <property type="match status" value="3"/>
</dbReference>
<evidence type="ECO:0008006" key="20">
    <source>
        <dbReference type="Google" id="ProtNLM"/>
    </source>
</evidence>
<dbReference type="InterPro" id="IPR009030">
    <property type="entry name" value="Growth_fac_rcpt_cys_sf"/>
</dbReference>
<evidence type="ECO:0000256" key="13">
    <source>
        <dbReference type="ARBA" id="ARBA00023180"/>
    </source>
</evidence>
<reference evidence="18 19" key="1">
    <citation type="submission" date="2018-04" db="EMBL/GenBank/DDBJ databases">
        <title>The genome of golden apple snail Pomacea canaliculata provides insight into stress tolerance and invasive adaptation.</title>
        <authorList>
            <person name="Liu C."/>
            <person name="Liu B."/>
            <person name="Ren Y."/>
            <person name="Zhang Y."/>
            <person name="Wang H."/>
            <person name="Li S."/>
            <person name="Jiang F."/>
            <person name="Yin L."/>
            <person name="Zhang G."/>
            <person name="Qian W."/>
            <person name="Fan W."/>
        </authorList>
    </citation>
    <scope>NUCLEOTIDE SEQUENCE [LARGE SCALE GENOMIC DNA]</scope>
    <source>
        <strain evidence="18">SZHN2017</strain>
        <tissue evidence="18">Muscle</tissue>
    </source>
</reference>
<keyword evidence="5" id="KW-0254">Endocytosis</keyword>
<dbReference type="GO" id="GO:0016020">
    <property type="term" value="C:membrane"/>
    <property type="evidence" value="ECO:0007669"/>
    <property type="project" value="UniProtKB-SubCell"/>
</dbReference>
<dbReference type="InterPro" id="IPR018097">
    <property type="entry name" value="EGF_Ca-bd_CS"/>
</dbReference>
<evidence type="ECO:0000256" key="7">
    <source>
        <dbReference type="ARBA" id="ARBA00022729"/>
    </source>
</evidence>
<dbReference type="SMART" id="SM00216">
    <property type="entry name" value="VWD"/>
    <property type="match status" value="1"/>
</dbReference>
<keyword evidence="11" id="KW-1015">Disulfide bond</keyword>
<dbReference type="SUPFAM" id="SSF57184">
    <property type="entry name" value="Growth factor receptor domain"/>
    <property type="match status" value="2"/>
</dbReference>
<comment type="caution">
    <text evidence="18">The sequence shown here is derived from an EMBL/GenBank/DDBJ whole genome shotgun (WGS) entry which is preliminary data.</text>
</comment>
<dbReference type="Proteomes" id="UP000245119">
    <property type="component" value="Linkage Group LG2"/>
</dbReference>
<dbReference type="GO" id="GO:0006897">
    <property type="term" value="P:endocytosis"/>
    <property type="evidence" value="ECO:0007669"/>
    <property type="project" value="UniProtKB-KW"/>
</dbReference>
<evidence type="ECO:0000256" key="3">
    <source>
        <dbReference type="ARBA" id="ARBA00022525"/>
    </source>
</evidence>
<keyword evidence="6" id="KW-0812">Transmembrane</keyword>
<proteinExistence type="predicted"/>
<gene>
    <name evidence="18" type="ORF">C0Q70_02875</name>
</gene>
<keyword evidence="7" id="KW-0732">Signal</keyword>
<dbReference type="InterPro" id="IPR000742">
    <property type="entry name" value="EGF"/>
</dbReference>
<dbReference type="SMART" id="SM00539">
    <property type="entry name" value="NIDO"/>
    <property type="match status" value="1"/>
</dbReference>
<dbReference type="InterPro" id="IPR001846">
    <property type="entry name" value="VWF_type-D"/>
</dbReference>
<evidence type="ECO:0000256" key="15">
    <source>
        <dbReference type="SAM" id="MobiDB-lite"/>
    </source>
</evidence>
<accession>A0A2T7PR50</accession>
<feature type="region of interest" description="Disordered" evidence="15">
    <location>
        <begin position="519"/>
        <end position="544"/>
    </location>
</feature>
<comment type="caution">
    <text evidence="14">Lacks conserved residue(s) required for the propagation of feature annotation.</text>
</comment>
<dbReference type="Pfam" id="PF06119">
    <property type="entry name" value="NIDO"/>
    <property type="match status" value="1"/>
</dbReference>
<dbReference type="GO" id="GO:0005509">
    <property type="term" value="F:calcium ion binding"/>
    <property type="evidence" value="ECO:0007669"/>
    <property type="project" value="InterPro"/>
</dbReference>
<dbReference type="PROSITE" id="PS01187">
    <property type="entry name" value="EGF_CA"/>
    <property type="match status" value="2"/>
</dbReference>
<evidence type="ECO:0000256" key="14">
    <source>
        <dbReference type="PROSITE-ProRule" id="PRU00076"/>
    </source>
</evidence>
<evidence type="ECO:0000256" key="8">
    <source>
        <dbReference type="ARBA" id="ARBA00022737"/>
    </source>
</evidence>
<dbReference type="InterPro" id="IPR026823">
    <property type="entry name" value="cEGF"/>
</dbReference>
<dbReference type="Pfam" id="PF23263">
    <property type="entry name" value="C8-3_MUC4"/>
    <property type="match status" value="1"/>
</dbReference>
<dbReference type="Pfam" id="PF00094">
    <property type="entry name" value="VWD"/>
    <property type="match status" value="1"/>
</dbReference>
<evidence type="ECO:0000256" key="6">
    <source>
        <dbReference type="ARBA" id="ARBA00022692"/>
    </source>
</evidence>
<keyword evidence="10" id="KW-0472">Membrane</keyword>
<keyword evidence="4 14" id="KW-0245">EGF-like domain</keyword>
<evidence type="ECO:0000256" key="10">
    <source>
        <dbReference type="ARBA" id="ARBA00023136"/>
    </source>
</evidence>
<evidence type="ECO:0000256" key="11">
    <source>
        <dbReference type="ARBA" id="ARBA00023157"/>
    </source>
</evidence>
<feature type="domain" description="VWFD" evidence="17">
    <location>
        <begin position="569"/>
        <end position="770"/>
    </location>
</feature>
<dbReference type="OrthoDB" id="6162008at2759"/>
<evidence type="ECO:0000256" key="4">
    <source>
        <dbReference type="ARBA" id="ARBA00022536"/>
    </source>
</evidence>
<dbReference type="PROSITE" id="PS01186">
    <property type="entry name" value="EGF_2"/>
    <property type="match status" value="6"/>
</dbReference>
<evidence type="ECO:0000313" key="18">
    <source>
        <dbReference type="EMBL" id="PVD35906.1"/>
    </source>
</evidence>
<protein>
    <recommendedName>
        <fullName evidence="20">Mucin-like protein</fullName>
    </recommendedName>
</protein>
<evidence type="ECO:0000256" key="5">
    <source>
        <dbReference type="ARBA" id="ARBA00022583"/>
    </source>
</evidence>
<dbReference type="InterPro" id="IPR049883">
    <property type="entry name" value="NOTCH1_EGF-like"/>
</dbReference>
<dbReference type="InterPro" id="IPR001881">
    <property type="entry name" value="EGF-like_Ca-bd_dom"/>
</dbReference>
<keyword evidence="12" id="KW-0675">Receptor</keyword>
<name>A0A2T7PR50_POMCA</name>
<keyword evidence="3" id="KW-0964">Secreted</keyword>
<dbReference type="GO" id="GO:0005576">
    <property type="term" value="C:extracellular region"/>
    <property type="evidence" value="ECO:0007669"/>
    <property type="project" value="UniProtKB-SubCell"/>
</dbReference>
<feature type="domain" description="EGF-like" evidence="16">
    <location>
        <begin position="1275"/>
        <end position="1315"/>
    </location>
</feature>
<dbReference type="InterPro" id="IPR056619">
    <property type="entry name" value="C8-3_MUC4"/>
</dbReference>
<dbReference type="InterPro" id="IPR000152">
    <property type="entry name" value="EGF-type_Asp/Asn_hydroxyl_site"/>
</dbReference>
<dbReference type="GO" id="GO:0007160">
    <property type="term" value="P:cell-matrix adhesion"/>
    <property type="evidence" value="ECO:0007669"/>
    <property type="project" value="InterPro"/>
</dbReference>
<dbReference type="PROSITE" id="PS00022">
    <property type="entry name" value="EGF_1"/>
    <property type="match status" value="1"/>
</dbReference>
<evidence type="ECO:0000313" key="19">
    <source>
        <dbReference type="Proteomes" id="UP000245119"/>
    </source>
</evidence>
<dbReference type="SMART" id="SM00179">
    <property type="entry name" value="EGF_CA"/>
    <property type="match status" value="8"/>
</dbReference>
<comment type="subcellular location">
    <subcellularLocation>
        <location evidence="1">Membrane</location>
        <topology evidence="1">Single-pass type I membrane protein</topology>
    </subcellularLocation>
    <subcellularLocation>
        <location evidence="2">Secreted</location>
    </subcellularLocation>
</comment>
<dbReference type="PANTHER" id="PTHR13802">
    <property type="entry name" value="MUCIN 4-RELATED"/>
    <property type="match status" value="1"/>
</dbReference>
<keyword evidence="19" id="KW-1185">Reference proteome</keyword>
<keyword evidence="8" id="KW-0677">Repeat</keyword>
<dbReference type="SMART" id="SM00181">
    <property type="entry name" value="EGF"/>
    <property type="match status" value="10"/>
</dbReference>
<evidence type="ECO:0000259" key="16">
    <source>
        <dbReference type="PROSITE" id="PS50026"/>
    </source>
</evidence>
<evidence type="ECO:0000256" key="1">
    <source>
        <dbReference type="ARBA" id="ARBA00004479"/>
    </source>
</evidence>
<dbReference type="STRING" id="400727.A0A2T7PR50"/>